<geneLocation type="plasmid" evidence="2">
    <name>pUTK21</name>
</geneLocation>
<keyword evidence="1" id="KW-1133">Transmembrane helix</keyword>
<dbReference type="EMBL" id="AFOY02000029">
    <property type="protein sequence ID" value="EXF91009.1"/>
    <property type="molecule type" value="Genomic_DNA"/>
</dbReference>
<keyword evidence="2" id="KW-0614">Plasmid</keyword>
<name>A0A010RPF6_PSEFL</name>
<dbReference type="HOGENOM" id="CLU_203270_0_0_6"/>
<dbReference type="Proteomes" id="UP000022611">
    <property type="component" value="Unassembled WGS sequence"/>
</dbReference>
<accession>A0A010RPF6</accession>
<dbReference type="RefSeq" id="WP_011117463.1">
    <property type="nucleotide sequence ID" value="NZ_AFOY02000029.1"/>
</dbReference>
<proteinExistence type="predicted"/>
<keyword evidence="1" id="KW-0812">Transmembrane</keyword>
<dbReference type="PATRIC" id="fig|1042209.11.peg.52"/>
<organism evidence="2 3">
    <name type="scientific">Pseudomonas fluorescens HK44</name>
    <dbReference type="NCBI Taxonomy" id="1042209"/>
    <lineage>
        <taxon>Bacteria</taxon>
        <taxon>Pseudomonadati</taxon>
        <taxon>Pseudomonadota</taxon>
        <taxon>Gammaproteobacteria</taxon>
        <taxon>Pseudomonadales</taxon>
        <taxon>Pseudomonadaceae</taxon>
        <taxon>Pseudomonas</taxon>
    </lineage>
</organism>
<keyword evidence="1" id="KW-0472">Membrane</keyword>
<evidence type="ECO:0000313" key="3">
    <source>
        <dbReference type="Proteomes" id="UP000022611"/>
    </source>
</evidence>
<protein>
    <submittedName>
        <fullName evidence="2">Uncharacterized protein</fullName>
    </submittedName>
</protein>
<dbReference type="OrthoDB" id="6909591at2"/>
<feature type="transmembrane region" description="Helical" evidence="1">
    <location>
        <begin position="20"/>
        <end position="42"/>
    </location>
</feature>
<sequence>MKTLWLILKILTVPAWGPLWLFYRFGKFMLLLVIVSAASGCVTNTGKIEKSPCACEFKPFVIQAKEARNV</sequence>
<evidence type="ECO:0000256" key="1">
    <source>
        <dbReference type="SAM" id="Phobius"/>
    </source>
</evidence>
<evidence type="ECO:0000313" key="2">
    <source>
        <dbReference type="EMBL" id="EXF91009.1"/>
    </source>
</evidence>
<comment type="caution">
    <text evidence="2">The sequence shown here is derived from an EMBL/GenBank/DDBJ whole genome shotgun (WGS) entry which is preliminary data.</text>
</comment>
<gene>
    <name evidence="2" type="ORF">HK44_029265</name>
</gene>
<reference evidence="2 3" key="1">
    <citation type="journal article" date="2011" name="J. Bacteriol.">
        <title>Draft genome sequence of the polycyclic aromatic hydrocarbon-degrading, genetically engineered bioluminescent bioreporter Pseudomonas fluorescens HK44.</title>
        <authorList>
            <person name="Chauhan A."/>
            <person name="Layton A.C."/>
            <person name="Williams D.E."/>
            <person name="Smartt A.E."/>
            <person name="Ripp S."/>
            <person name="Karpinets T.V."/>
            <person name="Brown S.D."/>
            <person name="Sayler G.S."/>
        </authorList>
    </citation>
    <scope>NUCLEOTIDE SEQUENCE [LARGE SCALE GENOMIC DNA]</scope>
    <source>
        <strain evidence="2 3">HK44</strain>
        <plasmid evidence="2">pUTK21</plasmid>
    </source>
</reference>
<dbReference type="AlphaFoldDB" id="A0A010RPF6"/>